<evidence type="ECO:0000313" key="2">
    <source>
        <dbReference type="Proteomes" id="UP001153331"/>
    </source>
</evidence>
<name>A0ACC2HSU3_9PLEO</name>
<organism evidence="1 2">
    <name type="scientific">Boeremia exigua</name>
    <dbReference type="NCBI Taxonomy" id="749465"/>
    <lineage>
        <taxon>Eukaryota</taxon>
        <taxon>Fungi</taxon>
        <taxon>Dikarya</taxon>
        <taxon>Ascomycota</taxon>
        <taxon>Pezizomycotina</taxon>
        <taxon>Dothideomycetes</taxon>
        <taxon>Pleosporomycetidae</taxon>
        <taxon>Pleosporales</taxon>
        <taxon>Pleosporineae</taxon>
        <taxon>Didymellaceae</taxon>
        <taxon>Boeremia</taxon>
    </lineage>
</organism>
<protein>
    <submittedName>
        <fullName evidence="1">Uncharacterized protein</fullName>
    </submittedName>
</protein>
<accession>A0ACC2HSU3</accession>
<gene>
    <name evidence="1" type="ORF">OPT61_g9724</name>
</gene>
<comment type="caution">
    <text evidence="1">The sequence shown here is derived from an EMBL/GenBank/DDBJ whole genome shotgun (WGS) entry which is preliminary data.</text>
</comment>
<proteinExistence type="predicted"/>
<evidence type="ECO:0000313" key="1">
    <source>
        <dbReference type="EMBL" id="KAJ8106162.1"/>
    </source>
</evidence>
<keyword evidence="2" id="KW-1185">Reference proteome</keyword>
<reference evidence="1" key="1">
    <citation type="submission" date="2022-11" db="EMBL/GenBank/DDBJ databases">
        <title>Genome Sequence of Boeremia exigua.</title>
        <authorList>
            <person name="Buettner E."/>
        </authorList>
    </citation>
    <scope>NUCLEOTIDE SEQUENCE</scope>
    <source>
        <strain evidence="1">CU02</strain>
    </source>
</reference>
<dbReference type="EMBL" id="JAPHNI010001252">
    <property type="protein sequence ID" value="KAJ8106162.1"/>
    <property type="molecule type" value="Genomic_DNA"/>
</dbReference>
<sequence length="290" mass="30357">MQLQAGARVLCGVGEMASAGSSGQAAADLAADGGRDEEGARGRMCAWLAKSKQSCGVLTGGPARTPGMTATLKALSAPALRVTACCGHPRHLPAGRRPEAVLAAAQAALSLCRRLSAQRSRAVVQGWQQRNLIRLAIPNRDCLPPDPATAADSRPGSVRDNHALPGTIVLQSEVRLQASRAAEAASPPVHDGLTAPPAAVPPVQRRVLHHGHGRPVHGTAHVFQYALRPRVFLVATMSHVDLPVRGRVHSSGAHETSTKAIRVLGKYVSEALAPSLHAGTGHAHIEFWHC</sequence>
<dbReference type="Proteomes" id="UP001153331">
    <property type="component" value="Unassembled WGS sequence"/>
</dbReference>